<evidence type="ECO:0000259" key="2">
    <source>
        <dbReference type="Pfam" id="PF22939"/>
    </source>
</evidence>
<dbReference type="Pfam" id="PF22939">
    <property type="entry name" value="WHD_GPIID"/>
    <property type="match status" value="1"/>
</dbReference>
<keyword evidence="1" id="KW-0040">ANK repeat</keyword>
<comment type="caution">
    <text evidence="3">The sequence shown here is derived from an EMBL/GenBank/DDBJ whole genome shotgun (WGS) entry which is preliminary data.</text>
</comment>
<dbReference type="Pfam" id="PF12796">
    <property type="entry name" value="Ank_2"/>
    <property type="match status" value="2"/>
</dbReference>
<dbReference type="InterPro" id="IPR017850">
    <property type="entry name" value="Alkaline_phosphatase_core_sf"/>
</dbReference>
<evidence type="ECO:0000313" key="3">
    <source>
        <dbReference type="EMBL" id="GAM35858.1"/>
    </source>
</evidence>
<reference evidence="4" key="1">
    <citation type="journal article" date="2015" name="Genome Announc.">
        <title>Draft genome sequence of Talaromyces cellulolyticus strain Y-94, a source of lignocellulosic biomass-degrading enzymes.</title>
        <authorList>
            <person name="Fujii T."/>
            <person name="Koike H."/>
            <person name="Sawayama S."/>
            <person name="Yano S."/>
            <person name="Inoue H."/>
        </authorList>
    </citation>
    <scope>NUCLEOTIDE SEQUENCE [LARGE SCALE GENOMIC DNA]</scope>
    <source>
        <strain evidence="4">Y-94</strain>
    </source>
</reference>
<dbReference type="Gene3D" id="3.40.720.10">
    <property type="entry name" value="Alkaline Phosphatase, subunit A"/>
    <property type="match status" value="1"/>
</dbReference>
<dbReference type="SMART" id="SM00248">
    <property type="entry name" value="ANK"/>
    <property type="match status" value="9"/>
</dbReference>
<sequence>MYDDGPDALRLRKLESLKKAGMVSENAVPHPVVANTTEWEAMTEEEKKMSSKAMEIFEGMVDGIDQAVGKLVDYLWRIGELYNTIQSWDLARMHVFITSRNEPDIRQYVQAKSGERINLMEDKNELDVNNYINSQLMSDELKPWEKHHDTIRDGLAKRAKGIFRWLECQLRDLKTVPRSEAKLDQWLHDLPLDLTESYDRMLNKISPLLIEDARRIFSLLCFSERPLTVAEVKDAFAVNLEKQCLDRQARLEDVESLYEICPGLLQITSSDDELRYNHSENSTVNLAHASVREYLLSQQATRQQKIPPSLVLKSSVAHCEISQICLIYLMDHELSTHGLNETLMRGLPFSQYAAWFWYFHYKSALKPTPGRLNDLVLKLFKDSPQAFLNWVRLYNIQTPRLHKPTLDLKLSDVPSPIHYACFLGLPDILQKLIEDVGKKGETAIMHLNKSHGKHGPAILAASKKGHISILEILISYKVDLNVPCGREEFEEGTPLSAAAHWGHCKVVELLLDMGADPNLQVGSTPTALQISSAFGYEEIVQLLIRKGGNVNANTPGRYGTALHAACMAGNLNIVQILIKEGADPTAKGGTYRTLLQAASRGGNAEIVSRFLNVEASHDPKADCGIEDPDIESALKISITGGRVSVAKLLCIAGKKMNSDSILSVLMTAFGMNLRTLAETQKKGHSLYTLTEKTKTCRLSLVLLMDHYGDQPPVITKMIAMAVSLNEGITKEIISLLAKRHDVDIDMVRDIISGREYGEMITNWFLSQYEDQTCARPYSKQTEEILELLHAQKETNIKIRDEAMDIAKAASDDLQKKLVDNEGCPLRPLEIIKVIASSSEGGMKSLQMVLALRPSWIDIAQVAIVAASNPGCGKEILEMLLKSPSNGIDIAQVALVAASNPGCGKEILRKLLCVAPNQIDVYQIACMVEDKLCYGREMVDMLVGFAHKQIVKILTGNECSSKNENDISQASGKKERGEINVVELTKVLARFSESLPGGLANFWDLFLREYPLRVTEDILIAAANNYRKGEVILNYLLAHREPIVEVEESVFEVAWRNRYKGEQIIRFLWSKPLKTEQVPSPFIEKVSQELAVMAKVSQGLGVMAIQSILLATKDKSSVVKTIIPIATESKEGSLWIETLLKNARESTLAVLDEMSDKELVFYISKLGSTKFMRLITERRGTGAFEKFINASDEFRRTPYYFAILRHHIEMARLLRNEYGARLK</sequence>
<dbReference type="Pfam" id="PF23397">
    <property type="entry name" value="DUF7104"/>
    <property type="match status" value="1"/>
</dbReference>
<dbReference type="PROSITE" id="PS50088">
    <property type="entry name" value="ANK_REPEAT"/>
    <property type="match status" value="3"/>
</dbReference>
<dbReference type="InterPro" id="IPR002110">
    <property type="entry name" value="Ankyrin_rpt"/>
</dbReference>
<keyword evidence="4" id="KW-1185">Reference proteome</keyword>
<gene>
    <name evidence="3" type="ORF">TCE0_017r04509</name>
</gene>
<dbReference type="EMBL" id="DF933813">
    <property type="protein sequence ID" value="GAM35858.1"/>
    <property type="molecule type" value="Genomic_DNA"/>
</dbReference>
<dbReference type="SUPFAM" id="SSF48403">
    <property type="entry name" value="Ankyrin repeat"/>
    <property type="match status" value="1"/>
</dbReference>
<dbReference type="Gene3D" id="1.25.40.20">
    <property type="entry name" value="Ankyrin repeat-containing domain"/>
    <property type="match status" value="1"/>
</dbReference>
<evidence type="ECO:0000256" key="1">
    <source>
        <dbReference type="PROSITE-ProRule" id="PRU00023"/>
    </source>
</evidence>
<dbReference type="SUPFAM" id="SSF53649">
    <property type="entry name" value="Alkaline phosphatase-like"/>
    <property type="match status" value="1"/>
</dbReference>
<dbReference type="PANTHER" id="PTHR10039">
    <property type="entry name" value="AMELOGENIN"/>
    <property type="match status" value="1"/>
</dbReference>
<name>A0A6V8H3F6_TALPI</name>
<dbReference type="PROSITE" id="PS50297">
    <property type="entry name" value="ANK_REP_REGION"/>
    <property type="match status" value="2"/>
</dbReference>
<proteinExistence type="predicted"/>
<feature type="repeat" description="ANK" evidence="1">
    <location>
        <begin position="490"/>
        <end position="522"/>
    </location>
</feature>
<accession>A0A6V8H3F6</accession>
<dbReference type="InterPro" id="IPR036770">
    <property type="entry name" value="Ankyrin_rpt-contain_sf"/>
</dbReference>
<dbReference type="AlphaFoldDB" id="A0A6V8H3F6"/>
<dbReference type="InterPro" id="IPR054471">
    <property type="entry name" value="GPIID_WHD"/>
</dbReference>
<dbReference type="Proteomes" id="UP000053095">
    <property type="component" value="Unassembled WGS sequence"/>
</dbReference>
<dbReference type="InterPro" id="IPR055530">
    <property type="entry name" value="DUF7104"/>
</dbReference>
<feature type="domain" description="GPI inositol-deacylase winged helix" evidence="2">
    <location>
        <begin position="212"/>
        <end position="299"/>
    </location>
</feature>
<dbReference type="PANTHER" id="PTHR10039:SF16">
    <property type="entry name" value="GPI INOSITOL-DEACYLASE"/>
    <property type="match status" value="1"/>
</dbReference>
<organism evidence="3 4">
    <name type="scientific">Talaromyces pinophilus</name>
    <name type="common">Penicillium pinophilum</name>
    <dbReference type="NCBI Taxonomy" id="128442"/>
    <lineage>
        <taxon>Eukaryota</taxon>
        <taxon>Fungi</taxon>
        <taxon>Dikarya</taxon>
        <taxon>Ascomycota</taxon>
        <taxon>Pezizomycotina</taxon>
        <taxon>Eurotiomycetes</taxon>
        <taxon>Eurotiomycetidae</taxon>
        <taxon>Eurotiales</taxon>
        <taxon>Trichocomaceae</taxon>
        <taxon>Talaromyces</taxon>
        <taxon>Talaromyces sect. Talaromyces</taxon>
    </lineage>
</organism>
<feature type="repeat" description="ANK" evidence="1">
    <location>
        <begin position="523"/>
        <end position="555"/>
    </location>
</feature>
<feature type="repeat" description="ANK" evidence="1">
    <location>
        <begin position="557"/>
        <end position="589"/>
    </location>
</feature>
<evidence type="ECO:0000313" key="4">
    <source>
        <dbReference type="Proteomes" id="UP000053095"/>
    </source>
</evidence>
<protein>
    <recommendedName>
        <fullName evidence="2">GPI inositol-deacylase winged helix domain-containing protein</fullName>
    </recommendedName>
</protein>